<dbReference type="InterPro" id="IPR037257">
    <property type="entry name" value="T2SS_E_N_sf"/>
</dbReference>
<feature type="region of interest" description="Disordered" evidence="4">
    <location>
        <begin position="664"/>
        <end position="689"/>
    </location>
</feature>
<reference evidence="8" key="2">
    <citation type="journal article" date="2020" name="Microorganisms">
        <title>Osmotic Adaptation and Compatible Solute Biosynthesis of Phototrophic Bacteria as Revealed from Genome Analyses.</title>
        <authorList>
            <person name="Imhoff J.F."/>
            <person name="Rahn T."/>
            <person name="Kunzel S."/>
            <person name="Keller A."/>
            <person name="Neulinger S.C."/>
        </authorList>
    </citation>
    <scope>NUCLEOTIDE SEQUENCE</scope>
    <source>
        <strain evidence="8">LMG 28126</strain>
    </source>
</reference>
<proteinExistence type="inferred from homology"/>
<keyword evidence="5" id="KW-1133">Transmembrane helix</keyword>
<dbReference type="PANTHER" id="PTHR43630">
    <property type="entry name" value="POLY-BETA-1,6-N-ACETYL-D-GLUCOSAMINE SYNTHASE"/>
    <property type="match status" value="1"/>
</dbReference>
<feature type="transmembrane region" description="Helical" evidence="5">
    <location>
        <begin position="200"/>
        <end position="220"/>
    </location>
</feature>
<dbReference type="AlphaFoldDB" id="A0A934TIJ2"/>
<feature type="domain" description="Type II secretion system protein GspE N-terminal" evidence="6">
    <location>
        <begin position="90"/>
        <end position="176"/>
    </location>
</feature>
<dbReference type="Gene3D" id="3.90.550.10">
    <property type="entry name" value="Spore Coat Polysaccharide Biosynthesis Protein SpsA, Chain A"/>
    <property type="match status" value="1"/>
</dbReference>
<dbReference type="InterPro" id="IPR001173">
    <property type="entry name" value="Glyco_trans_2-like"/>
</dbReference>
<keyword evidence="3" id="KW-0808">Transferase</keyword>
<dbReference type="RefSeq" id="WP_201156578.1">
    <property type="nucleotide sequence ID" value="NZ_NHSD01000169.1"/>
</dbReference>
<dbReference type="Pfam" id="PF13632">
    <property type="entry name" value="Glyco_trans_2_3"/>
    <property type="match status" value="1"/>
</dbReference>
<keyword evidence="5" id="KW-0812">Transmembrane</keyword>
<evidence type="ECO:0008006" key="10">
    <source>
        <dbReference type="Google" id="ProtNLM"/>
    </source>
</evidence>
<keyword evidence="2" id="KW-0328">Glycosyltransferase</keyword>
<gene>
    <name evidence="8" type="ORF">CCR87_05510</name>
</gene>
<evidence type="ECO:0000256" key="3">
    <source>
        <dbReference type="ARBA" id="ARBA00022679"/>
    </source>
</evidence>
<protein>
    <recommendedName>
        <fullName evidence="10">Glycosyltransferase, catalytic subunit of cellulose synthase and poly-beta-1,6-N-acetylglucosamine synthase</fullName>
    </recommendedName>
</protein>
<dbReference type="PANTHER" id="PTHR43630:SF1">
    <property type="entry name" value="POLY-BETA-1,6-N-ACETYL-D-GLUCOSAMINE SYNTHASE"/>
    <property type="match status" value="1"/>
</dbReference>
<dbReference type="Proteomes" id="UP000706333">
    <property type="component" value="Unassembled WGS sequence"/>
</dbReference>
<evidence type="ECO:0000313" key="8">
    <source>
        <dbReference type="EMBL" id="MBK5926810.1"/>
    </source>
</evidence>
<dbReference type="SUPFAM" id="SSF53448">
    <property type="entry name" value="Nucleotide-diphospho-sugar transferases"/>
    <property type="match status" value="1"/>
</dbReference>
<dbReference type="SUPFAM" id="SSF160246">
    <property type="entry name" value="EspE N-terminal domain-like"/>
    <property type="match status" value="1"/>
</dbReference>
<evidence type="ECO:0000256" key="1">
    <source>
        <dbReference type="ARBA" id="ARBA00006739"/>
    </source>
</evidence>
<evidence type="ECO:0000259" key="6">
    <source>
        <dbReference type="Pfam" id="PF05157"/>
    </source>
</evidence>
<dbReference type="InterPro" id="IPR029044">
    <property type="entry name" value="Nucleotide-diphossugar_trans"/>
</dbReference>
<feature type="transmembrane region" description="Helical" evidence="5">
    <location>
        <begin position="561"/>
        <end position="585"/>
    </location>
</feature>
<evidence type="ECO:0000256" key="4">
    <source>
        <dbReference type="SAM" id="MobiDB-lite"/>
    </source>
</evidence>
<organism evidence="8 9">
    <name type="scientific">Rhodobaculum claviforme</name>
    <dbReference type="NCBI Taxonomy" id="1549854"/>
    <lineage>
        <taxon>Bacteria</taxon>
        <taxon>Pseudomonadati</taxon>
        <taxon>Pseudomonadota</taxon>
        <taxon>Alphaproteobacteria</taxon>
        <taxon>Rhodobacterales</taxon>
        <taxon>Paracoccaceae</taxon>
        <taxon>Rhodobaculum</taxon>
    </lineage>
</organism>
<evidence type="ECO:0000256" key="5">
    <source>
        <dbReference type="SAM" id="Phobius"/>
    </source>
</evidence>
<accession>A0A934TIJ2</accession>
<name>A0A934TIJ2_9RHOB</name>
<dbReference type="Pfam" id="PF04102">
    <property type="entry name" value="SlyX"/>
    <property type="match status" value="1"/>
</dbReference>
<dbReference type="InterPro" id="IPR007831">
    <property type="entry name" value="T2SS_GspE_N"/>
</dbReference>
<feature type="domain" description="Glycosyltransferase 2-like" evidence="7">
    <location>
        <begin position="354"/>
        <end position="549"/>
    </location>
</feature>
<dbReference type="InterPro" id="IPR007236">
    <property type="entry name" value="SlyX"/>
</dbReference>
<dbReference type="EMBL" id="NHSD01000169">
    <property type="protein sequence ID" value="MBK5926810.1"/>
    <property type="molecule type" value="Genomic_DNA"/>
</dbReference>
<keyword evidence="9" id="KW-1185">Reference proteome</keyword>
<evidence type="ECO:0000256" key="2">
    <source>
        <dbReference type="ARBA" id="ARBA00022676"/>
    </source>
</evidence>
<feature type="transmembrane region" description="Helical" evidence="5">
    <location>
        <begin position="516"/>
        <end position="541"/>
    </location>
</feature>
<comment type="similarity">
    <text evidence="1">Belongs to the glycosyltransferase 2 family.</text>
</comment>
<reference evidence="8" key="1">
    <citation type="submission" date="2017-05" db="EMBL/GenBank/DDBJ databases">
        <authorList>
            <person name="Imhoff J.F."/>
            <person name="Rahn T."/>
            <person name="Kuenzel S."/>
            <person name="Neulinger S.C."/>
        </authorList>
    </citation>
    <scope>NUCLEOTIDE SEQUENCE</scope>
    <source>
        <strain evidence="8">LMG 28126</strain>
    </source>
</reference>
<sequence length="748" mass="80643">MAALPELAIPAPMSVPMPTAAPVSTGRASVDVAPQRTLGQVLLERGAVDAPTLMQALESESRGSAELADVLLREGVIDPDTLVAAQSLQWGAEVADLGACPPDPRLVDRFGVRACVRSGLVPWRRAGPVVVVVTARPDAFARQRPGLEAALGPVVMALAPEPAVQMALRQVRGGALQAAAETRAPLHHSCRGSVLPRLRLWVLGGLALLAVGAVVAPVVALAVLTVWALTLLVLFTALKLAASVATLRARAHEGAGWDTPRPIIARLPVVSVLVALHGEREIAPRLVRRLGALAWPRGLLDVILVLEEDDHATRTALAGADLPPWMRVLAVPPGGVRTKPRALNYALDHCRGSIIGVLDAEDAPDPDQIHQIVRHFHARGADVACLQGVLGYYNAAENWLSRCFAVEYAVWFRMMLPGLARLGLVVPLGGTTVYFRREALEKVGAWDAHNVTEDADLGLRLARHGYRTEVVATETGEEATCRPLPWVRQRSRWTKGFAVTYATHMRNPRALWRDLGAWRFFGVQVLFLSTLSHALLAPVLWSFWALALGLGHPLAGPLGAAGLVALAALFVTSEVIGIAIGLLAVSQRRGLRWLRPWVPTLHVYHPLATLAALKALWEVVVQPVYWDKTAHGRFDGAAPPAVVVAGARRVATPQAAVMALARTPSHPLGHTPPDPHTEPPMTSRQQQAEERLAHLERLAEDLSDEIARQSRQLAAVERQLARLTHREAQREAEAGAGVPLADQRPPHW</sequence>
<dbReference type="Pfam" id="PF05157">
    <property type="entry name" value="MshEN"/>
    <property type="match status" value="1"/>
</dbReference>
<comment type="caution">
    <text evidence="8">The sequence shown here is derived from an EMBL/GenBank/DDBJ whole genome shotgun (WGS) entry which is preliminary data.</text>
</comment>
<keyword evidence="5" id="KW-0472">Membrane</keyword>
<evidence type="ECO:0000313" key="9">
    <source>
        <dbReference type="Proteomes" id="UP000706333"/>
    </source>
</evidence>
<dbReference type="GO" id="GO:0016757">
    <property type="term" value="F:glycosyltransferase activity"/>
    <property type="evidence" value="ECO:0007669"/>
    <property type="project" value="UniProtKB-KW"/>
</dbReference>
<evidence type="ECO:0000259" key="7">
    <source>
        <dbReference type="Pfam" id="PF13632"/>
    </source>
</evidence>
<feature type="region of interest" description="Disordered" evidence="4">
    <location>
        <begin position="726"/>
        <end position="748"/>
    </location>
</feature>